<gene>
    <name evidence="1" type="ORF">ATANTOWER_018276</name>
</gene>
<keyword evidence="2" id="KW-1185">Reference proteome</keyword>
<comment type="caution">
    <text evidence="1">The sequence shown here is derived from an EMBL/GenBank/DDBJ whole genome shotgun (WGS) entry which is preliminary data.</text>
</comment>
<dbReference type="EMBL" id="JAHUTI010072624">
    <property type="protein sequence ID" value="MED6256010.1"/>
    <property type="molecule type" value="Genomic_DNA"/>
</dbReference>
<dbReference type="Proteomes" id="UP001345963">
    <property type="component" value="Unassembled WGS sequence"/>
</dbReference>
<evidence type="ECO:0000313" key="1">
    <source>
        <dbReference type="EMBL" id="MED6256010.1"/>
    </source>
</evidence>
<name>A0ABU7C106_9TELE</name>
<evidence type="ECO:0000313" key="2">
    <source>
        <dbReference type="Proteomes" id="UP001345963"/>
    </source>
</evidence>
<reference evidence="1 2" key="1">
    <citation type="submission" date="2021-07" db="EMBL/GenBank/DDBJ databases">
        <authorList>
            <person name="Palmer J.M."/>
        </authorList>
    </citation>
    <scope>NUCLEOTIDE SEQUENCE [LARGE SCALE GENOMIC DNA]</scope>
    <source>
        <strain evidence="1 2">AT_MEX2019</strain>
        <tissue evidence="1">Muscle</tissue>
    </source>
</reference>
<sequence length="118" mass="13194">MSLWVFPVIQLSTSHPGYCDLHGRLIFPTDICVPRMASIFMCVNPFAVMRAMTVHLSVFVCACGLRSSEYPQPKTCSRQPSPSSTNARYGVFLRIMFNSPNESVFCASDSQTKPPIER</sequence>
<organism evidence="1 2">
    <name type="scientific">Ataeniobius toweri</name>
    <dbReference type="NCBI Taxonomy" id="208326"/>
    <lineage>
        <taxon>Eukaryota</taxon>
        <taxon>Metazoa</taxon>
        <taxon>Chordata</taxon>
        <taxon>Craniata</taxon>
        <taxon>Vertebrata</taxon>
        <taxon>Euteleostomi</taxon>
        <taxon>Actinopterygii</taxon>
        <taxon>Neopterygii</taxon>
        <taxon>Teleostei</taxon>
        <taxon>Neoteleostei</taxon>
        <taxon>Acanthomorphata</taxon>
        <taxon>Ovalentaria</taxon>
        <taxon>Atherinomorphae</taxon>
        <taxon>Cyprinodontiformes</taxon>
        <taxon>Goodeidae</taxon>
        <taxon>Ataeniobius</taxon>
    </lineage>
</organism>
<accession>A0ABU7C106</accession>
<proteinExistence type="predicted"/>
<protein>
    <submittedName>
        <fullName evidence="1">Uncharacterized protein</fullName>
    </submittedName>
</protein>